<organism evidence="2 3">
    <name type="scientific">Aldrovandia affinis</name>
    <dbReference type="NCBI Taxonomy" id="143900"/>
    <lineage>
        <taxon>Eukaryota</taxon>
        <taxon>Metazoa</taxon>
        <taxon>Chordata</taxon>
        <taxon>Craniata</taxon>
        <taxon>Vertebrata</taxon>
        <taxon>Euteleostomi</taxon>
        <taxon>Actinopterygii</taxon>
        <taxon>Neopterygii</taxon>
        <taxon>Teleostei</taxon>
        <taxon>Notacanthiformes</taxon>
        <taxon>Halosauridae</taxon>
        <taxon>Aldrovandia</taxon>
    </lineage>
</organism>
<dbReference type="Proteomes" id="UP001221898">
    <property type="component" value="Unassembled WGS sequence"/>
</dbReference>
<sequence length="241" mass="26664">MLDGITSQRGVKVPFNLFILQTYLFLSGPLPETGPGSRYEELLVPAGSFTPESNKQKQNIKDTRTQQRRLYTGERGGPPLPCLHRATYWRWKHQRQVFPEVDVSRVTFSLKRALDLRKTLQMFDQPADLSRSRNACNKAERPLVHPPVKGRSPSPIYACGLAKGLWLVSSGTDSQSRMKMTGGAGSVARRCDGDDGAVRPSRGKTRAVTSSLPGRVAHSDEEANARRASVSVEHVPGVRWG</sequence>
<gene>
    <name evidence="2" type="ORF">AAFF_G00100430</name>
</gene>
<evidence type="ECO:0000313" key="3">
    <source>
        <dbReference type="Proteomes" id="UP001221898"/>
    </source>
</evidence>
<evidence type="ECO:0000313" key="2">
    <source>
        <dbReference type="EMBL" id="KAJ8390663.1"/>
    </source>
</evidence>
<feature type="region of interest" description="Disordered" evidence="1">
    <location>
        <begin position="182"/>
        <end position="241"/>
    </location>
</feature>
<dbReference type="AlphaFoldDB" id="A0AAD7RUZ8"/>
<evidence type="ECO:0000256" key="1">
    <source>
        <dbReference type="SAM" id="MobiDB-lite"/>
    </source>
</evidence>
<dbReference type="EMBL" id="JAINUG010000166">
    <property type="protein sequence ID" value="KAJ8390663.1"/>
    <property type="molecule type" value="Genomic_DNA"/>
</dbReference>
<name>A0AAD7RUZ8_9TELE</name>
<comment type="caution">
    <text evidence="2">The sequence shown here is derived from an EMBL/GenBank/DDBJ whole genome shotgun (WGS) entry which is preliminary data.</text>
</comment>
<accession>A0AAD7RUZ8</accession>
<protein>
    <submittedName>
        <fullName evidence="2">Uncharacterized protein</fullName>
    </submittedName>
</protein>
<reference evidence="2" key="1">
    <citation type="journal article" date="2023" name="Science">
        <title>Genome structures resolve the early diversification of teleost fishes.</title>
        <authorList>
            <person name="Parey E."/>
            <person name="Louis A."/>
            <person name="Montfort J."/>
            <person name="Bouchez O."/>
            <person name="Roques C."/>
            <person name="Iampietro C."/>
            <person name="Lluch J."/>
            <person name="Castinel A."/>
            <person name="Donnadieu C."/>
            <person name="Desvignes T."/>
            <person name="Floi Bucao C."/>
            <person name="Jouanno E."/>
            <person name="Wen M."/>
            <person name="Mejri S."/>
            <person name="Dirks R."/>
            <person name="Jansen H."/>
            <person name="Henkel C."/>
            <person name="Chen W.J."/>
            <person name="Zahm M."/>
            <person name="Cabau C."/>
            <person name="Klopp C."/>
            <person name="Thompson A.W."/>
            <person name="Robinson-Rechavi M."/>
            <person name="Braasch I."/>
            <person name="Lecointre G."/>
            <person name="Bobe J."/>
            <person name="Postlethwait J.H."/>
            <person name="Berthelot C."/>
            <person name="Roest Crollius H."/>
            <person name="Guiguen Y."/>
        </authorList>
    </citation>
    <scope>NUCLEOTIDE SEQUENCE</scope>
    <source>
        <strain evidence="2">NC1722</strain>
    </source>
</reference>
<keyword evidence="3" id="KW-1185">Reference proteome</keyword>
<proteinExistence type="predicted"/>